<evidence type="ECO:0000313" key="2">
    <source>
        <dbReference type="Proteomes" id="UP001285354"/>
    </source>
</evidence>
<reference evidence="1" key="1">
    <citation type="submission" date="2023-06" db="EMBL/GenBank/DDBJ databases">
        <title>Draft genome of Marssonina rosae.</title>
        <authorList>
            <person name="Cheng Q."/>
        </authorList>
    </citation>
    <scope>NUCLEOTIDE SEQUENCE</scope>
    <source>
        <strain evidence="1">R4</strain>
    </source>
</reference>
<dbReference type="AlphaFoldDB" id="A0AAD9T3C3"/>
<accession>A0AAD9T3C3</accession>
<evidence type="ECO:0000313" key="1">
    <source>
        <dbReference type="EMBL" id="KAK2627530.1"/>
    </source>
</evidence>
<dbReference type="EMBL" id="JAUBYV010000004">
    <property type="protein sequence ID" value="KAK2627530.1"/>
    <property type="molecule type" value="Genomic_DNA"/>
</dbReference>
<gene>
    <name evidence="1" type="ORF">QTJ16_003496</name>
</gene>
<protein>
    <recommendedName>
        <fullName evidence="3">Fungal N-terminal domain-containing protein</fullName>
    </recommendedName>
</protein>
<proteinExistence type="predicted"/>
<sequence>MTELSAPTSISAVTTLALKLAADAFDLAKTATTTSVECRQLGLEISLFCSTLKQVDSTISEAGRLRYSICASRQTQHIVDRCWDILMSIDAMFGHPRSSAASRDDTVYKAIPNVSHPETQILRKALEACIITLHILLHRMELARCRTLKSLTVLELAAEEKKAAMITNSLKISRDFTIETIETFEDDGMDCRPFMAAEVTQRKLSMRQGNRLRKTKPGSRFQDVAKPEISAQDLREKTSAWVKGLIVVEEKYSLISLEFHQCLRSPAIAPDKFDATNTYSSVCELDTCEVVGRTASSPIEVQDLVPVRVTATK</sequence>
<keyword evidence="2" id="KW-1185">Reference proteome</keyword>
<name>A0AAD9T3C3_9HELO</name>
<organism evidence="1 2">
    <name type="scientific">Diplocarpon rosae</name>
    <dbReference type="NCBI Taxonomy" id="946125"/>
    <lineage>
        <taxon>Eukaryota</taxon>
        <taxon>Fungi</taxon>
        <taxon>Dikarya</taxon>
        <taxon>Ascomycota</taxon>
        <taxon>Pezizomycotina</taxon>
        <taxon>Leotiomycetes</taxon>
        <taxon>Helotiales</taxon>
        <taxon>Drepanopezizaceae</taxon>
        <taxon>Diplocarpon</taxon>
    </lineage>
</organism>
<dbReference type="Proteomes" id="UP001285354">
    <property type="component" value="Unassembled WGS sequence"/>
</dbReference>
<comment type="caution">
    <text evidence="1">The sequence shown here is derived from an EMBL/GenBank/DDBJ whole genome shotgun (WGS) entry which is preliminary data.</text>
</comment>
<evidence type="ECO:0008006" key="3">
    <source>
        <dbReference type="Google" id="ProtNLM"/>
    </source>
</evidence>